<feature type="domain" description="Reverse transcriptase" evidence="2">
    <location>
        <begin position="1"/>
        <end position="126"/>
    </location>
</feature>
<dbReference type="PROSITE" id="PS50878">
    <property type="entry name" value="RT_POL"/>
    <property type="match status" value="1"/>
</dbReference>
<feature type="transmembrane region" description="Helical" evidence="1">
    <location>
        <begin position="10"/>
        <end position="28"/>
    </location>
</feature>
<proteinExistence type="predicted"/>
<reference evidence="3 4" key="1">
    <citation type="journal article" date="2021" name="Plant Biotechnol. J.">
        <title>Multi-omics assisted identification of the key and species-specific regulatory components of drought-tolerant mechanisms in Gossypium stocksii.</title>
        <authorList>
            <person name="Yu D."/>
            <person name="Ke L."/>
            <person name="Zhang D."/>
            <person name="Wu Y."/>
            <person name="Sun Y."/>
            <person name="Mei J."/>
            <person name="Sun J."/>
            <person name="Sun Y."/>
        </authorList>
    </citation>
    <scope>NUCLEOTIDE SEQUENCE [LARGE SCALE GENOMIC DNA]</scope>
    <source>
        <strain evidence="4">cv. E1</strain>
        <tissue evidence="3">Leaf</tissue>
    </source>
</reference>
<dbReference type="EMBL" id="JAIQCV010000008">
    <property type="protein sequence ID" value="KAH1074308.1"/>
    <property type="molecule type" value="Genomic_DNA"/>
</dbReference>
<keyword evidence="1" id="KW-1133">Transmembrane helix</keyword>
<evidence type="ECO:0000259" key="2">
    <source>
        <dbReference type="PROSITE" id="PS50878"/>
    </source>
</evidence>
<dbReference type="Proteomes" id="UP000828251">
    <property type="component" value="Unassembled WGS sequence"/>
</dbReference>
<dbReference type="Pfam" id="PF00078">
    <property type="entry name" value="RVT_1"/>
    <property type="match status" value="1"/>
</dbReference>
<dbReference type="OrthoDB" id="1303876at2759"/>
<evidence type="ECO:0000313" key="3">
    <source>
        <dbReference type="EMBL" id="KAH1074308.1"/>
    </source>
</evidence>
<keyword evidence="1" id="KW-0812">Transmembrane</keyword>
<name>A0A9D3VAX9_9ROSI</name>
<organism evidence="3 4">
    <name type="scientific">Gossypium stocksii</name>
    <dbReference type="NCBI Taxonomy" id="47602"/>
    <lineage>
        <taxon>Eukaryota</taxon>
        <taxon>Viridiplantae</taxon>
        <taxon>Streptophyta</taxon>
        <taxon>Embryophyta</taxon>
        <taxon>Tracheophyta</taxon>
        <taxon>Spermatophyta</taxon>
        <taxon>Magnoliopsida</taxon>
        <taxon>eudicotyledons</taxon>
        <taxon>Gunneridae</taxon>
        <taxon>Pentapetalae</taxon>
        <taxon>rosids</taxon>
        <taxon>malvids</taxon>
        <taxon>Malvales</taxon>
        <taxon>Malvaceae</taxon>
        <taxon>Malvoideae</taxon>
        <taxon>Gossypium</taxon>
    </lineage>
</organism>
<dbReference type="InterPro" id="IPR043502">
    <property type="entry name" value="DNA/RNA_pol_sf"/>
</dbReference>
<keyword evidence="1" id="KW-0472">Membrane</keyword>
<evidence type="ECO:0000256" key="1">
    <source>
        <dbReference type="SAM" id="Phobius"/>
    </source>
</evidence>
<accession>A0A9D3VAX9</accession>
<dbReference type="InterPro" id="IPR052343">
    <property type="entry name" value="Retrotransposon-Effector_Assoc"/>
</dbReference>
<dbReference type="InterPro" id="IPR000477">
    <property type="entry name" value="RT_dom"/>
</dbReference>
<gene>
    <name evidence="3" type="ORF">J1N35_026636</name>
</gene>
<sequence>MMTKMGFDEIWIRLIMNYISTVSYSVVLNGVPRKAFTPERGLRQGDPLSHFLFLICSEGLSTLLRLASEEGDLRGINASRRSPQITLLLFADDCVLFREAIDKVTKIFKKVLKEYEIFWGLFRAMR</sequence>
<dbReference type="PANTHER" id="PTHR46890">
    <property type="entry name" value="NON-LTR RETROLELEMENT REVERSE TRANSCRIPTASE-LIKE PROTEIN-RELATED"/>
    <property type="match status" value="1"/>
</dbReference>
<evidence type="ECO:0000313" key="4">
    <source>
        <dbReference type="Proteomes" id="UP000828251"/>
    </source>
</evidence>
<dbReference type="PANTHER" id="PTHR46890:SF48">
    <property type="entry name" value="RNA-DIRECTED DNA POLYMERASE"/>
    <property type="match status" value="1"/>
</dbReference>
<protein>
    <recommendedName>
        <fullName evidence="2">Reverse transcriptase domain-containing protein</fullName>
    </recommendedName>
</protein>
<keyword evidence="4" id="KW-1185">Reference proteome</keyword>
<dbReference type="AlphaFoldDB" id="A0A9D3VAX9"/>
<dbReference type="SUPFAM" id="SSF56672">
    <property type="entry name" value="DNA/RNA polymerases"/>
    <property type="match status" value="1"/>
</dbReference>
<comment type="caution">
    <text evidence="3">The sequence shown here is derived from an EMBL/GenBank/DDBJ whole genome shotgun (WGS) entry which is preliminary data.</text>
</comment>